<reference evidence="2" key="1">
    <citation type="submission" date="2021-02" db="EMBL/GenBank/DDBJ databases">
        <authorList>
            <person name="Nowell W R."/>
        </authorList>
    </citation>
    <scope>NUCLEOTIDE SEQUENCE</scope>
</reference>
<dbReference type="Proteomes" id="UP000677228">
    <property type="component" value="Unassembled WGS sequence"/>
</dbReference>
<feature type="chain" id="PRO_5036409434" evidence="1">
    <location>
        <begin position="20"/>
        <end position="382"/>
    </location>
</feature>
<dbReference type="EMBL" id="CAJOBA010004058">
    <property type="protein sequence ID" value="CAF3701567.1"/>
    <property type="molecule type" value="Genomic_DNA"/>
</dbReference>
<protein>
    <submittedName>
        <fullName evidence="2">Uncharacterized protein</fullName>
    </submittedName>
</protein>
<keyword evidence="1" id="KW-0732">Signal</keyword>
<organism evidence="2 6">
    <name type="scientific">Didymodactylos carnosus</name>
    <dbReference type="NCBI Taxonomy" id="1234261"/>
    <lineage>
        <taxon>Eukaryota</taxon>
        <taxon>Metazoa</taxon>
        <taxon>Spiralia</taxon>
        <taxon>Gnathifera</taxon>
        <taxon>Rotifera</taxon>
        <taxon>Eurotatoria</taxon>
        <taxon>Bdelloidea</taxon>
        <taxon>Philodinida</taxon>
        <taxon>Philodinidae</taxon>
        <taxon>Didymodactylos</taxon>
    </lineage>
</organism>
<gene>
    <name evidence="2" type="ORF">GPM918_LOCUS5095</name>
    <name evidence="3" type="ORF">OVA965_LOCUS10800</name>
    <name evidence="4" type="ORF">SRO942_LOCUS5096</name>
    <name evidence="5" type="ORF">TMI583_LOCUS10796</name>
</gene>
<name>A0A813USP0_9BILA</name>
<feature type="signal peptide" evidence="1">
    <location>
        <begin position="1"/>
        <end position="19"/>
    </location>
</feature>
<dbReference type="EMBL" id="CAJNOQ010000722">
    <property type="protein sequence ID" value="CAF0831820.1"/>
    <property type="molecule type" value="Genomic_DNA"/>
</dbReference>
<dbReference type="EMBL" id="CAJOBC010000722">
    <property type="protein sequence ID" value="CAF3618909.1"/>
    <property type="molecule type" value="Genomic_DNA"/>
</dbReference>
<evidence type="ECO:0000313" key="3">
    <source>
        <dbReference type="EMBL" id="CAF0924431.1"/>
    </source>
</evidence>
<dbReference type="Proteomes" id="UP000663829">
    <property type="component" value="Unassembled WGS sequence"/>
</dbReference>
<sequence>MKLIIVVCLFYVIKNSVEINNLTATSDLMKNNYKLFVFDQMNFPGFLQQLFKLKTNTQHLLTFSISTYERIIDIDISNKTPAVNIKLNIERADLSYNTHKIIFILLKQMKLETYVNCKLIDSYYLYSDIGETFDIVSISNGIKLLNISSDDDNKSIFEQFGCKNLPYDSNNLNKTSNSTISRPLIRKMQHVIEKVQKRKQRSRRHGNNNSLQSTSSADSITIIYKPNIIQNQSGIKTVVNLTHYKFQISFYHTERLFHISTNDNRTNLILYGDKTNDIQKNSSLLTDILFLHITPTTITCYVNCELTDSEYVIDYNYLHFLIKQTAAITASENNNNHRQLVYDKQSTLIIYNQSIEQIASNFLCLRLDKKNEELLPDKYALR</sequence>
<proteinExistence type="predicted"/>
<evidence type="ECO:0000256" key="1">
    <source>
        <dbReference type="SAM" id="SignalP"/>
    </source>
</evidence>
<dbReference type="Proteomes" id="UP000682733">
    <property type="component" value="Unassembled WGS sequence"/>
</dbReference>
<dbReference type="EMBL" id="CAJNOK010004056">
    <property type="protein sequence ID" value="CAF0924431.1"/>
    <property type="molecule type" value="Genomic_DNA"/>
</dbReference>
<evidence type="ECO:0000313" key="6">
    <source>
        <dbReference type="Proteomes" id="UP000663829"/>
    </source>
</evidence>
<evidence type="ECO:0000313" key="2">
    <source>
        <dbReference type="EMBL" id="CAF0831820.1"/>
    </source>
</evidence>
<dbReference type="OrthoDB" id="9996553at2759"/>
<keyword evidence="6" id="KW-1185">Reference proteome</keyword>
<evidence type="ECO:0000313" key="5">
    <source>
        <dbReference type="EMBL" id="CAF3701567.1"/>
    </source>
</evidence>
<comment type="caution">
    <text evidence="2">The sequence shown here is derived from an EMBL/GenBank/DDBJ whole genome shotgun (WGS) entry which is preliminary data.</text>
</comment>
<evidence type="ECO:0000313" key="4">
    <source>
        <dbReference type="EMBL" id="CAF3618909.1"/>
    </source>
</evidence>
<dbReference type="AlphaFoldDB" id="A0A813USP0"/>
<accession>A0A813USP0</accession>
<dbReference type="Proteomes" id="UP000681722">
    <property type="component" value="Unassembled WGS sequence"/>
</dbReference>